<dbReference type="SUPFAM" id="SSF47895">
    <property type="entry name" value="Transducin (alpha subunit), insertion domain"/>
    <property type="match status" value="1"/>
</dbReference>
<evidence type="ECO:0000256" key="8">
    <source>
        <dbReference type="PIRSR" id="PIRSR601019-2"/>
    </source>
</evidence>
<dbReference type="GO" id="GO:0031683">
    <property type="term" value="F:G-protein beta/gamma-subunit complex binding"/>
    <property type="evidence" value="ECO:0007669"/>
    <property type="project" value="InterPro"/>
</dbReference>
<name>A0A8C6U6H5_9GOBI</name>
<comment type="similarity">
    <text evidence="1">Belongs to the G-alpha family. G(s) subfamily.</text>
</comment>
<dbReference type="Pfam" id="PF00503">
    <property type="entry name" value="G-alpha"/>
    <property type="match status" value="1"/>
</dbReference>
<dbReference type="GO" id="GO:0007191">
    <property type="term" value="P:adenylate cyclase-activating dopamine receptor signaling pathway"/>
    <property type="evidence" value="ECO:0007669"/>
    <property type="project" value="TreeGrafter"/>
</dbReference>
<evidence type="ECO:0000256" key="3">
    <source>
        <dbReference type="ARBA" id="ARBA00022741"/>
    </source>
</evidence>
<dbReference type="GO" id="GO:0005834">
    <property type="term" value="C:heterotrimeric G-protein complex"/>
    <property type="evidence" value="ECO:0007669"/>
    <property type="project" value="TreeGrafter"/>
</dbReference>
<keyword evidence="10" id="KW-1185">Reference proteome</keyword>
<dbReference type="GO" id="GO:0046872">
    <property type="term" value="F:metal ion binding"/>
    <property type="evidence" value="ECO:0007669"/>
    <property type="project" value="UniProtKB-KW"/>
</dbReference>
<dbReference type="GO" id="GO:0001664">
    <property type="term" value="F:G protein-coupled receptor binding"/>
    <property type="evidence" value="ECO:0007669"/>
    <property type="project" value="TreeGrafter"/>
</dbReference>
<accession>A0A8C6U6H5</accession>
<feature type="binding site" evidence="8">
    <location>
        <position position="71"/>
    </location>
    <ligand>
        <name>Mg(2+)</name>
        <dbReference type="ChEBI" id="CHEBI:18420"/>
    </ligand>
</feature>
<dbReference type="GO" id="GO:0005737">
    <property type="term" value="C:cytoplasm"/>
    <property type="evidence" value="ECO:0007669"/>
    <property type="project" value="TreeGrafter"/>
</dbReference>
<dbReference type="PANTHER" id="PTHR10218:SF233">
    <property type="entry name" value="GUANINE NUCLEOTIDE-BINDING PROTEIN G(OLF) SUBUNIT ALPHA"/>
    <property type="match status" value="1"/>
</dbReference>
<organism evidence="9 10">
    <name type="scientific">Neogobius melanostomus</name>
    <name type="common">round goby</name>
    <dbReference type="NCBI Taxonomy" id="47308"/>
    <lineage>
        <taxon>Eukaryota</taxon>
        <taxon>Metazoa</taxon>
        <taxon>Chordata</taxon>
        <taxon>Craniata</taxon>
        <taxon>Vertebrata</taxon>
        <taxon>Euteleostomi</taxon>
        <taxon>Actinopterygii</taxon>
        <taxon>Neopterygii</taxon>
        <taxon>Teleostei</taxon>
        <taxon>Neoteleostei</taxon>
        <taxon>Acanthomorphata</taxon>
        <taxon>Gobiaria</taxon>
        <taxon>Gobiiformes</taxon>
        <taxon>Gobioidei</taxon>
        <taxon>Gobiidae</taxon>
        <taxon>Benthophilinae</taxon>
        <taxon>Neogobiini</taxon>
        <taxon>Neogobius</taxon>
    </lineage>
</organism>
<dbReference type="GO" id="GO:0007606">
    <property type="term" value="P:sensory perception of chemical stimulus"/>
    <property type="evidence" value="ECO:0007669"/>
    <property type="project" value="TreeGrafter"/>
</dbReference>
<dbReference type="InterPro" id="IPR000367">
    <property type="entry name" value="Gprotein_alpha_S"/>
</dbReference>
<dbReference type="Ensembl" id="ENSNMLT00000031620.1">
    <property type="protein sequence ID" value="ENSNMLP00000028316.1"/>
    <property type="gene ID" value="ENSNMLG00000018013.1"/>
</dbReference>
<dbReference type="InterPro" id="IPR011025">
    <property type="entry name" value="GproteinA_insert"/>
</dbReference>
<dbReference type="PANTHER" id="PTHR10218">
    <property type="entry name" value="GTP-BINDING PROTEIN ALPHA SUBUNIT"/>
    <property type="match status" value="1"/>
</dbReference>
<dbReference type="InterPro" id="IPR027417">
    <property type="entry name" value="P-loop_NTPase"/>
</dbReference>
<evidence type="ECO:0000313" key="9">
    <source>
        <dbReference type="Ensembl" id="ENSNMLP00000028316.1"/>
    </source>
</evidence>
<dbReference type="PROSITE" id="PS51882">
    <property type="entry name" value="G_ALPHA"/>
    <property type="match status" value="1"/>
</dbReference>
<evidence type="ECO:0000313" key="10">
    <source>
        <dbReference type="Proteomes" id="UP000694523"/>
    </source>
</evidence>
<evidence type="ECO:0000256" key="5">
    <source>
        <dbReference type="ARBA" id="ARBA00023134"/>
    </source>
</evidence>
<dbReference type="Proteomes" id="UP000694523">
    <property type="component" value="Unplaced"/>
</dbReference>
<keyword evidence="4 8" id="KW-0460">Magnesium</keyword>
<keyword evidence="6" id="KW-0807">Transducer</keyword>
<dbReference type="Gene3D" id="1.10.400.10">
    <property type="entry name" value="GI Alpha 1, domain 2-like"/>
    <property type="match status" value="1"/>
</dbReference>
<dbReference type="Gene3D" id="3.40.50.300">
    <property type="entry name" value="P-loop containing nucleotide triphosphate hydrolases"/>
    <property type="match status" value="1"/>
</dbReference>
<keyword evidence="3 7" id="KW-0547">Nucleotide-binding</keyword>
<evidence type="ECO:0000256" key="4">
    <source>
        <dbReference type="ARBA" id="ARBA00022842"/>
    </source>
</evidence>
<dbReference type="PRINTS" id="PR00443">
    <property type="entry name" value="GPROTEINAS"/>
</dbReference>
<keyword evidence="5 7" id="KW-0342">GTP-binding</keyword>
<dbReference type="InterPro" id="IPR001019">
    <property type="entry name" value="Gprotein_alpha_su"/>
</dbReference>
<sequence>MTERTRSRIQAAEMSFLRRVAGRTLPDRVRSSVTREELGVESLLLHVERSQLRWLGHLFRMPPGAGESGKSTIVKQMRILHVDGFNPRKQQKAQDIRKNVKDAIVNIIMAMSSLAPPVALGNPQNQSRVDYIRSIAPLSDFECTEEFFEHAQRLWEDEGVKACFERANEYQLIDCAQ</sequence>
<dbReference type="GO" id="GO:0003924">
    <property type="term" value="F:GTPase activity"/>
    <property type="evidence" value="ECO:0007669"/>
    <property type="project" value="InterPro"/>
</dbReference>
<evidence type="ECO:0000256" key="1">
    <source>
        <dbReference type="ARBA" id="ARBA00007172"/>
    </source>
</evidence>
<dbReference type="GO" id="GO:0005525">
    <property type="term" value="F:GTP binding"/>
    <property type="evidence" value="ECO:0007669"/>
    <property type="project" value="UniProtKB-KW"/>
</dbReference>
<dbReference type="AlphaFoldDB" id="A0A8C6U6H5"/>
<keyword evidence="2 8" id="KW-0479">Metal-binding</keyword>
<dbReference type="FunFam" id="1.10.400.10:FF:000003">
    <property type="entry name" value="Guanine nucleotide-binding protein G(S) subunit alpha"/>
    <property type="match status" value="1"/>
</dbReference>
<evidence type="ECO:0000256" key="7">
    <source>
        <dbReference type="PIRSR" id="PIRSR601019-1"/>
    </source>
</evidence>
<reference evidence="9" key="1">
    <citation type="submission" date="2025-08" db="UniProtKB">
        <authorList>
            <consortium name="Ensembl"/>
        </authorList>
    </citation>
    <scope>IDENTIFICATION</scope>
</reference>
<feature type="binding site" evidence="7">
    <location>
        <begin position="67"/>
        <end position="72"/>
    </location>
    <ligand>
        <name>GTP</name>
        <dbReference type="ChEBI" id="CHEBI:37565"/>
    </ligand>
</feature>
<evidence type="ECO:0000256" key="2">
    <source>
        <dbReference type="ARBA" id="ARBA00022723"/>
    </source>
</evidence>
<proteinExistence type="inferred from homology"/>
<evidence type="ECO:0000256" key="6">
    <source>
        <dbReference type="ARBA" id="ARBA00023224"/>
    </source>
</evidence>
<reference evidence="9" key="2">
    <citation type="submission" date="2025-09" db="UniProtKB">
        <authorList>
            <consortium name="Ensembl"/>
        </authorList>
    </citation>
    <scope>IDENTIFICATION</scope>
</reference>
<protein>
    <submittedName>
        <fullName evidence="9">Uncharacterized protein</fullName>
    </submittedName>
</protein>